<accession>A0AA97AKR9</accession>
<evidence type="ECO:0000256" key="2">
    <source>
        <dbReference type="SAM" id="Phobius"/>
    </source>
</evidence>
<feature type="region of interest" description="Disordered" evidence="1">
    <location>
        <begin position="1"/>
        <end position="38"/>
    </location>
</feature>
<feature type="compositionally biased region" description="Low complexity" evidence="1">
    <location>
        <begin position="173"/>
        <end position="192"/>
    </location>
</feature>
<name>A0AA97AKR9_9CYAN</name>
<keyword evidence="3" id="KW-0614">Plasmid</keyword>
<protein>
    <recommendedName>
        <fullName evidence="4">TrbI/VirB10 family protein</fullName>
    </recommendedName>
</protein>
<feature type="region of interest" description="Disordered" evidence="1">
    <location>
        <begin position="152"/>
        <end position="215"/>
    </location>
</feature>
<reference evidence="3" key="1">
    <citation type="submission" date="2020-05" db="EMBL/GenBank/DDBJ databases">
        <authorList>
            <person name="Zhu T."/>
            <person name="Keshari N."/>
            <person name="Lu X."/>
        </authorList>
    </citation>
    <scope>NUCLEOTIDE SEQUENCE</scope>
    <source>
        <strain evidence="3">NK1-12</strain>
        <plasmid evidence="3">p1</plasmid>
    </source>
</reference>
<keyword evidence="2" id="KW-0812">Transmembrane</keyword>
<feature type="compositionally biased region" description="Polar residues" evidence="1">
    <location>
        <begin position="245"/>
        <end position="267"/>
    </location>
</feature>
<feature type="transmembrane region" description="Helical" evidence="2">
    <location>
        <begin position="94"/>
        <end position="115"/>
    </location>
</feature>
<proteinExistence type="predicted"/>
<feature type="region of interest" description="Disordered" evidence="1">
    <location>
        <begin position="236"/>
        <end position="268"/>
    </location>
</feature>
<feature type="compositionally biased region" description="Low complexity" evidence="1">
    <location>
        <begin position="152"/>
        <end position="167"/>
    </location>
</feature>
<organism evidence="3">
    <name type="scientific">Leptolyngbya sp. NK1-12</name>
    <dbReference type="NCBI Taxonomy" id="2547451"/>
    <lineage>
        <taxon>Bacteria</taxon>
        <taxon>Bacillati</taxon>
        <taxon>Cyanobacteriota</taxon>
        <taxon>Cyanophyceae</taxon>
        <taxon>Leptolyngbyales</taxon>
        <taxon>Leptolyngbyaceae</taxon>
        <taxon>Leptolyngbya group</taxon>
        <taxon>Leptolyngbya</taxon>
    </lineage>
</organism>
<feature type="compositionally biased region" description="Polar residues" evidence="1">
    <location>
        <begin position="18"/>
        <end position="38"/>
    </location>
</feature>
<keyword evidence="2" id="KW-0472">Membrane</keyword>
<gene>
    <name evidence="3" type="ORF">HJG54_35230</name>
</gene>
<geneLocation type="plasmid" evidence="3">
    <name>p1</name>
</geneLocation>
<evidence type="ECO:0000256" key="1">
    <source>
        <dbReference type="SAM" id="MobiDB-lite"/>
    </source>
</evidence>
<sequence>MIMTNANRQFESHEFDEVSQTLSNATQHPNGNGKTSTAPILTELQDDDLTPEEEQQLAGFNPATPQLISEEYRLKQDQEGAVERPLAERASIRLGSVVAVVGTVMGAGAVLWFGFLQPRPPARPVTQSPNPTPTTPPTFDETAELKSRLAFQDQQQQLQPESTARPQSPVPSRPVASRSTAPAPTPAAVSPPITASRPDPVIVRSPVTPPERIQPVERVDPFQRWAQLANVGQLRVSSGAMEPSRTASNDRPGAQSNPSPSATQQNPVIPVVSIGRTETESSSLTTSSDMVPNPFGVASSTELRSTFSADMTPGMIGILNRTPASQLDQRTGSLSEVALGTSTRAKVILPMVWDEGGSNSTGGTASAQENRFAVELVEDMKATNGTVALPAGTVLVIRTSAVGRGNNLVSASAIAIVYRDRLGQIRQQTLPPDSLQIRGQDNRPLIAQKLNDVGPDIARQDLLTGLLSSLGRVGTIINQPRTQSSTTTSGGNFNQSVITSSAEPQIWAAALEGFFNPIAERLSRRSDQTMQELLQRPNVQFVPEGTEVSVVVNSFLRVDR</sequence>
<evidence type="ECO:0008006" key="4">
    <source>
        <dbReference type="Google" id="ProtNLM"/>
    </source>
</evidence>
<keyword evidence="2" id="KW-1133">Transmembrane helix</keyword>
<dbReference type="AlphaFoldDB" id="A0AA97AKR9"/>
<evidence type="ECO:0000313" key="3">
    <source>
        <dbReference type="EMBL" id="WNZ28154.1"/>
    </source>
</evidence>
<dbReference type="EMBL" id="CP053588">
    <property type="protein sequence ID" value="WNZ28154.1"/>
    <property type="molecule type" value="Genomic_DNA"/>
</dbReference>